<feature type="transmembrane region" description="Helical" evidence="9">
    <location>
        <begin position="24"/>
        <end position="44"/>
    </location>
</feature>
<keyword evidence="2 8" id="KW-0813">Transport</keyword>
<dbReference type="GO" id="GO:0015271">
    <property type="term" value="F:outward rectifier potassium channel activity"/>
    <property type="evidence" value="ECO:0007669"/>
    <property type="project" value="TreeGrafter"/>
</dbReference>
<evidence type="ECO:0000256" key="7">
    <source>
        <dbReference type="ARBA" id="ARBA00023303"/>
    </source>
</evidence>
<feature type="non-terminal residue" evidence="11">
    <location>
        <position position="321"/>
    </location>
</feature>
<evidence type="ECO:0000256" key="2">
    <source>
        <dbReference type="ARBA" id="ARBA00022448"/>
    </source>
</evidence>
<evidence type="ECO:0000313" key="12">
    <source>
        <dbReference type="Proteomes" id="UP000054359"/>
    </source>
</evidence>
<protein>
    <submittedName>
        <fullName evidence="11">Potassium channel subfamily K member 6</fullName>
    </submittedName>
</protein>
<sequence>MNLLAILACQEGFLAKNKKNVLLIFYSICFALYLALGGLSFLVLEGQQEDTMQQKILDVKTKVTRKFPDVPTEALDEFLDELEDIGVRGVSPTNNTKWTFGNAVFFSATLLTTIGYGHLSPKTPHGKVACMAYVGFGIPLTLFVLACFVDSLMRLSEAYKRTLFNKLQGFLEPMTIRLIHISSIMLSILVCCFIAPAMIFQRLESEWTYLDALYYCFISLTTVGLGDYVPGVDPQTPNVDLYRICATIFIFFGVAIMMFMMSVTADFFQNYNSCYVENLPFTVSSEKIPINTVDVESYGSIFVQNSKIITEDLRNKIVMPR</sequence>
<evidence type="ECO:0000256" key="5">
    <source>
        <dbReference type="ARBA" id="ARBA00023065"/>
    </source>
</evidence>
<evidence type="ECO:0000256" key="3">
    <source>
        <dbReference type="ARBA" id="ARBA00022692"/>
    </source>
</evidence>
<evidence type="ECO:0000256" key="4">
    <source>
        <dbReference type="ARBA" id="ARBA00022989"/>
    </source>
</evidence>
<comment type="subcellular location">
    <subcellularLocation>
        <location evidence="1">Membrane</location>
        <topology evidence="1">Multi-pass membrane protein</topology>
    </subcellularLocation>
</comment>
<proteinExistence type="inferred from homology"/>
<feature type="transmembrane region" description="Helical" evidence="9">
    <location>
        <begin position="98"/>
        <end position="119"/>
    </location>
</feature>
<dbReference type="AlphaFoldDB" id="A0A087UPV0"/>
<dbReference type="OrthoDB" id="297496at2759"/>
<dbReference type="EMBL" id="KK120925">
    <property type="protein sequence ID" value="KFM79389.1"/>
    <property type="molecule type" value="Genomic_DNA"/>
</dbReference>
<keyword evidence="4 9" id="KW-1133">Transmembrane helix</keyword>
<name>A0A087UPV0_STEMI</name>
<dbReference type="InterPro" id="IPR013099">
    <property type="entry name" value="K_chnl_dom"/>
</dbReference>
<evidence type="ECO:0000256" key="6">
    <source>
        <dbReference type="ARBA" id="ARBA00023136"/>
    </source>
</evidence>
<organism evidence="11 12">
    <name type="scientific">Stegodyphus mimosarum</name>
    <name type="common">African social velvet spider</name>
    <dbReference type="NCBI Taxonomy" id="407821"/>
    <lineage>
        <taxon>Eukaryota</taxon>
        <taxon>Metazoa</taxon>
        <taxon>Ecdysozoa</taxon>
        <taxon>Arthropoda</taxon>
        <taxon>Chelicerata</taxon>
        <taxon>Arachnida</taxon>
        <taxon>Araneae</taxon>
        <taxon>Araneomorphae</taxon>
        <taxon>Entelegynae</taxon>
        <taxon>Eresoidea</taxon>
        <taxon>Eresidae</taxon>
        <taxon>Stegodyphus</taxon>
    </lineage>
</organism>
<evidence type="ECO:0000259" key="10">
    <source>
        <dbReference type="Pfam" id="PF07885"/>
    </source>
</evidence>
<feature type="transmembrane region" description="Helical" evidence="9">
    <location>
        <begin position="241"/>
        <end position="263"/>
    </location>
</feature>
<keyword evidence="12" id="KW-1185">Reference proteome</keyword>
<dbReference type="GO" id="GO:0030322">
    <property type="term" value="P:stabilization of membrane potential"/>
    <property type="evidence" value="ECO:0007669"/>
    <property type="project" value="TreeGrafter"/>
</dbReference>
<evidence type="ECO:0000313" key="11">
    <source>
        <dbReference type="EMBL" id="KFM79389.1"/>
    </source>
</evidence>
<evidence type="ECO:0000256" key="8">
    <source>
        <dbReference type="RuleBase" id="RU003857"/>
    </source>
</evidence>
<dbReference type="GO" id="GO:0022841">
    <property type="term" value="F:potassium ion leak channel activity"/>
    <property type="evidence" value="ECO:0007669"/>
    <property type="project" value="TreeGrafter"/>
</dbReference>
<evidence type="ECO:0000256" key="1">
    <source>
        <dbReference type="ARBA" id="ARBA00004141"/>
    </source>
</evidence>
<feature type="transmembrane region" description="Helical" evidence="9">
    <location>
        <begin position="131"/>
        <end position="153"/>
    </location>
</feature>
<dbReference type="Proteomes" id="UP000054359">
    <property type="component" value="Unassembled WGS sequence"/>
</dbReference>
<dbReference type="InterPro" id="IPR003280">
    <property type="entry name" value="2pore_dom_K_chnl"/>
</dbReference>
<feature type="domain" description="Potassium channel" evidence="10">
    <location>
        <begin position="96"/>
        <end position="153"/>
    </location>
</feature>
<accession>A0A087UPV0</accession>
<feature type="transmembrane region" description="Helical" evidence="9">
    <location>
        <begin position="174"/>
        <end position="200"/>
    </location>
</feature>
<dbReference type="GO" id="GO:0005886">
    <property type="term" value="C:plasma membrane"/>
    <property type="evidence" value="ECO:0007669"/>
    <property type="project" value="TreeGrafter"/>
</dbReference>
<dbReference type="STRING" id="407821.A0A087UPV0"/>
<keyword evidence="6 9" id="KW-0472">Membrane</keyword>
<dbReference type="Gene3D" id="1.10.287.70">
    <property type="match status" value="1"/>
</dbReference>
<gene>
    <name evidence="11" type="ORF">X975_26462</name>
</gene>
<evidence type="ECO:0000256" key="9">
    <source>
        <dbReference type="SAM" id="Phobius"/>
    </source>
</evidence>
<keyword evidence="3 8" id="KW-0812">Transmembrane</keyword>
<dbReference type="Pfam" id="PF07885">
    <property type="entry name" value="Ion_trans_2"/>
    <property type="match status" value="2"/>
</dbReference>
<keyword evidence="5 8" id="KW-0406">Ion transport</keyword>
<dbReference type="OMA" id="TVVMFMM"/>
<keyword evidence="7 8" id="KW-0407">Ion channel</keyword>
<feature type="domain" description="Potassium channel" evidence="10">
    <location>
        <begin position="189"/>
        <end position="269"/>
    </location>
</feature>
<dbReference type="PRINTS" id="PR01333">
    <property type="entry name" value="2POREKCHANEL"/>
</dbReference>
<comment type="similarity">
    <text evidence="8">Belongs to the two pore domain potassium channel (TC 1.A.1.8) family.</text>
</comment>
<dbReference type="PANTHER" id="PTHR11003:SF249">
    <property type="entry name" value="TWO PORE POTASSIUM CHANNEL PROTEIN SUP-9"/>
    <property type="match status" value="1"/>
</dbReference>
<dbReference type="PANTHER" id="PTHR11003">
    <property type="entry name" value="POTASSIUM CHANNEL, SUBFAMILY K"/>
    <property type="match status" value="1"/>
</dbReference>
<feature type="transmembrane region" description="Helical" evidence="9">
    <location>
        <begin position="212"/>
        <end position="229"/>
    </location>
</feature>
<dbReference type="SUPFAM" id="SSF81324">
    <property type="entry name" value="Voltage-gated potassium channels"/>
    <property type="match status" value="2"/>
</dbReference>
<reference evidence="11 12" key="1">
    <citation type="submission" date="2013-11" db="EMBL/GenBank/DDBJ databases">
        <title>Genome sequencing of Stegodyphus mimosarum.</title>
        <authorList>
            <person name="Bechsgaard J."/>
        </authorList>
    </citation>
    <scope>NUCLEOTIDE SEQUENCE [LARGE SCALE GENOMIC DNA]</scope>
</reference>